<proteinExistence type="predicted"/>
<dbReference type="RefSeq" id="WP_046915469.1">
    <property type="nucleotide sequence ID" value="NZ_JADBGF010000001.1"/>
</dbReference>
<dbReference type="InterPro" id="IPR036661">
    <property type="entry name" value="Luciferase-like_sf"/>
</dbReference>
<dbReference type="PANTHER" id="PTHR30011:SF32">
    <property type="entry name" value="CONSERVED PROTEIN"/>
    <property type="match status" value="1"/>
</dbReference>
<dbReference type="NCBIfam" id="TIGR03619">
    <property type="entry name" value="F420_Rv2161c"/>
    <property type="match status" value="1"/>
</dbReference>
<sequence>MKFAIGFATIGASMEPGGLASLARTAEELGYESIWSVEHPAIPENYTSVYPYSPTGRIEAPSEAPLPDPFTPLAYAAAVTTRLRLATGVCILPQHHPIQLAKICGTLDTLSQGRLMLGVGVGWLREEYQALDRDFDNRAARARESVAAMRSLWSESPSEFHGRFFDWPPIYSSPKPVQKGGVPIHVGGHTELAAKRAARYGNGFFPAVPGPEAMAPLLETMRAECDKLGRDYDEIEISAGATQNLTADVVRGYEELGVSRVFVVPNGSSQEEVRDGLVRYAETVMAEVGAEQPEAVAS</sequence>
<evidence type="ECO:0000313" key="2">
    <source>
        <dbReference type="EMBL" id="MBE1594090.1"/>
    </source>
</evidence>
<evidence type="ECO:0000259" key="1">
    <source>
        <dbReference type="Pfam" id="PF00296"/>
    </source>
</evidence>
<gene>
    <name evidence="2" type="ORF">H4687_000219</name>
</gene>
<dbReference type="AlphaFoldDB" id="A0A8I0P128"/>
<feature type="domain" description="Luciferase-like" evidence="1">
    <location>
        <begin position="15"/>
        <end position="241"/>
    </location>
</feature>
<dbReference type="InterPro" id="IPR011251">
    <property type="entry name" value="Luciferase-like_dom"/>
</dbReference>
<evidence type="ECO:0000313" key="3">
    <source>
        <dbReference type="Proteomes" id="UP000629287"/>
    </source>
</evidence>
<dbReference type="OrthoDB" id="4074025at2"/>
<reference evidence="2 3" key="1">
    <citation type="submission" date="2020-10" db="EMBL/GenBank/DDBJ databases">
        <title>Sequencing the genomes of 1000 actinobacteria strains.</title>
        <authorList>
            <person name="Klenk H.-P."/>
        </authorList>
    </citation>
    <scope>NUCLEOTIDE SEQUENCE [LARGE SCALE GENOMIC DNA]</scope>
    <source>
        <strain evidence="2 3">DSM 41803</strain>
    </source>
</reference>
<accession>A0A8I0P128</accession>
<protein>
    <submittedName>
        <fullName evidence="2">Putative F420-dependent oxidoreductase</fullName>
    </submittedName>
</protein>
<organism evidence="2 3">
    <name type="scientific">Streptomyces stelliscabiei</name>
    <dbReference type="NCBI Taxonomy" id="146820"/>
    <lineage>
        <taxon>Bacteria</taxon>
        <taxon>Bacillati</taxon>
        <taxon>Actinomycetota</taxon>
        <taxon>Actinomycetes</taxon>
        <taxon>Kitasatosporales</taxon>
        <taxon>Streptomycetaceae</taxon>
        <taxon>Streptomyces</taxon>
    </lineage>
</organism>
<dbReference type="InterPro" id="IPR019921">
    <property type="entry name" value="Lucif-like_OxRdtase_Rv2161c"/>
</dbReference>
<dbReference type="PANTHER" id="PTHR30011">
    <property type="entry name" value="ALKANESULFONATE MONOOXYGENASE-RELATED"/>
    <property type="match status" value="1"/>
</dbReference>
<comment type="caution">
    <text evidence="2">The sequence shown here is derived from an EMBL/GenBank/DDBJ whole genome shotgun (WGS) entry which is preliminary data.</text>
</comment>
<dbReference type="EMBL" id="JADBGF010000001">
    <property type="protein sequence ID" value="MBE1594090.1"/>
    <property type="molecule type" value="Genomic_DNA"/>
</dbReference>
<dbReference type="GO" id="GO:0016705">
    <property type="term" value="F:oxidoreductase activity, acting on paired donors, with incorporation or reduction of molecular oxygen"/>
    <property type="evidence" value="ECO:0007669"/>
    <property type="project" value="InterPro"/>
</dbReference>
<dbReference type="GeneID" id="86824906"/>
<name>A0A8I0P128_9ACTN</name>
<dbReference type="SUPFAM" id="SSF51679">
    <property type="entry name" value="Bacterial luciferase-like"/>
    <property type="match status" value="1"/>
</dbReference>
<dbReference type="Proteomes" id="UP000629287">
    <property type="component" value="Unassembled WGS sequence"/>
</dbReference>
<dbReference type="Pfam" id="PF00296">
    <property type="entry name" value="Bac_luciferase"/>
    <property type="match status" value="1"/>
</dbReference>
<dbReference type="InterPro" id="IPR051260">
    <property type="entry name" value="Diverse_substr_monoxygenases"/>
</dbReference>
<dbReference type="Gene3D" id="3.20.20.30">
    <property type="entry name" value="Luciferase-like domain"/>
    <property type="match status" value="1"/>
</dbReference>
<keyword evidence="3" id="KW-1185">Reference proteome</keyword>